<dbReference type="InterPro" id="IPR051980">
    <property type="entry name" value="WD_repeat_MORG1"/>
</dbReference>
<name>A0A9P4LZ70_9PEZI</name>
<gene>
    <name evidence="7" type="ORF">K490DRAFT_71092</name>
</gene>
<evidence type="ECO:0000256" key="2">
    <source>
        <dbReference type="ARBA" id="ARBA00022490"/>
    </source>
</evidence>
<dbReference type="InterPro" id="IPR001680">
    <property type="entry name" value="WD40_rpt"/>
</dbReference>
<evidence type="ECO:0000256" key="3">
    <source>
        <dbReference type="ARBA" id="ARBA00022574"/>
    </source>
</evidence>
<dbReference type="GO" id="GO:0005737">
    <property type="term" value="C:cytoplasm"/>
    <property type="evidence" value="ECO:0007669"/>
    <property type="project" value="UniProtKB-SubCell"/>
</dbReference>
<dbReference type="EMBL" id="ML978712">
    <property type="protein sequence ID" value="KAF2090745.1"/>
    <property type="molecule type" value="Genomic_DNA"/>
</dbReference>
<dbReference type="PRINTS" id="PR00320">
    <property type="entry name" value="GPROTEINBRPT"/>
</dbReference>
<dbReference type="Proteomes" id="UP000799776">
    <property type="component" value="Unassembled WGS sequence"/>
</dbReference>
<dbReference type="Gene3D" id="2.130.10.10">
    <property type="entry name" value="YVTN repeat-like/Quinoprotein amine dehydrogenase"/>
    <property type="match status" value="2"/>
</dbReference>
<comment type="similarity">
    <text evidence="5">Belongs to the WD repeat MORG1 family.</text>
</comment>
<dbReference type="PANTHER" id="PTHR22842:SF3">
    <property type="entry name" value="WD REPEAT DOMAIN-CONTAINING PROTEIN 83"/>
    <property type="match status" value="1"/>
</dbReference>
<proteinExistence type="inferred from homology"/>
<dbReference type="InterPro" id="IPR020472">
    <property type="entry name" value="WD40_PAC1"/>
</dbReference>
<comment type="caution">
    <text evidence="7">The sequence shown here is derived from an EMBL/GenBank/DDBJ whole genome shotgun (WGS) entry which is preliminary data.</text>
</comment>
<feature type="repeat" description="WD" evidence="6">
    <location>
        <begin position="95"/>
        <end position="130"/>
    </location>
</feature>
<keyword evidence="8" id="KW-1185">Reference proteome</keyword>
<evidence type="ECO:0000256" key="5">
    <source>
        <dbReference type="ARBA" id="ARBA00038145"/>
    </source>
</evidence>
<dbReference type="PROSITE" id="PS50082">
    <property type="entry name" value="WD_REPEATS_2"/>
    <property type="match status" value="3"/>
</dbReference>
<dbReference type="GO" id="GO:0071013">
    <property type="term" value="C:catalytic step 2 spliceosome"/>
    <property type="evidence" value="ECO:0007669"/>
    <property type="project" value="TreeGrafter"/>
</dbReference>
<accession>A0A9P4LZ70</accession>
<keyword evidence="7" id="KW-0808">Transferase</keyword>
<feature type="repeat" description="WD" evidence="6">
    <location>
        <begin position="238"/>
        <end position="264"/>
    </location>
</feature>
<organism evidence="7 8">
    <name type="scientific">Saccharata proteae CBS 121410</name>
    <dbReference type="NCBI Taxonomy" id="1314787"/>
    <lineage>
        <taxon>Eukaryota</taxon>
        <taxon>Fungi</taxon>
        <taxon>Dikarya</taxon>
        <taxon>Ascomycota</taxon>
        <taxon>Pezizomycotina</taxon>
        <taxon>Dothideomycetes</taxon>
        <taxon>Dothideomycetes incertae sedis</taxon>
        <taxon>Botryosphaeriales</taxon>
        <taxon>Saccharataceae</taxon>
        <taxon>Saccharata</taxon>
    </lineage>
</organism>
<evidence type="ECO:0000313" key="8">
    <source>
        <dbReference type="Proteomes" id="UP000799776"/>
    </source>
</evidence>
<dbReference type="GO" id="GO:0000398">
    <property type="term" value="P:mRNA splicing, via spliceosome"/>
    <property type="evidence" value="ECO:0007669"/>
    <property type="project" value="TreeGrafter"/>
</dbReference>
<dbReference type="AlphaFoldDB" id="A0A9P4LZ70"/>
<dbReference type="PROSITE" id="PS00678">
    <property type="entry name" value="WD_REPEATS_1"/>
    <property type="match status" value="2"/>
</dbReference>
<dbReference type="SMART" id="SM00320">
    <property type="entry name" value="WD40"/>
    <property type="match status" value="6"/>
</dbReference>
<reference evidence="7" key="1">
    <citation type="journal article" date="2020" name="Stud. Mycol.">
        <title>101 Dothideomycetes genomes: a test case for predicting lifestyles and emergence of pathogens.</title>
        <authorList>
            <person name="Haridas S."/>
            <person name="Albert R."/>
            <person name="Binder M."/>
            <person name="Bloem J."/>
            <person name="Labutti K."/>
            <person name="Salamov A."/>
            <person name="Andreopoulos B."/>
            <person name="Baker S."/>
            <person name="Barry K."/>
            <person name="Bills G."/>
            <person name="Bluhm B."/>
            <person name="Cannon C."/>
            <person name="Castanera R."/>
            <person name="Culley D."/>
            <person name="Daum C."/>
            <person name="Ezra D."/>
            <person name="Gonzalez J."/>
            <person name="Henrissat B."/>
            <person name="Kuo A."/>
            <person name="Liang C."/>
            <person name="Lipzen A."/>
            <person name="Lutzoni F."/>
            <person name="Magnuson J."/>
            <person name="Mondo S."/>
            <person name="Nolan M."/>
            <person name="Ohm R."/>
            <person name="Pangilinan J."/>
            <person name="Park H.-J."/>
            <person name="Ramirez L."/>
            <person name="Alfaro M."/>
            <person name="Sun H."/>
            <person name="Tritt A."/>
            <person name="Yoshinaga Y."/>
            <person name="Zwiers L.-H."/>
            <person name="Turgeon B."/>
            <person name="Goodwin S."/>
            <person name="Spatafora J."/>
            <person name="Crous P."/>
            <person name="Grigoriev I."/>
        </authorList>
    </citation>
    <scope>NUCLEOTIDE SEQUENCE</scope>
    <source>
        <strain evidence="7">CBS 121410</strain>
    </source>
</reference>
<keyword evidence="7" id="KW-0418">Kinase</keyword>
<dbReference type="InterPro" id="IPR019775">
    <property type="entry name" value="WD40_repeat_CS"/>
</dbReference>
<sequence>MTAQFPTRKIATLTGHNANTYAHLTYITIRKPPEPIAPHASTISTSSGLVQTYSAHGYEVLDISVTDDNARFVSGGGDKTVFVWDVPTARTQRRFAGHAGRVNAVAWGAGGDVVISGSYDGTVKLWDTKSQSWKAMMTMSEAKDSVSSVCVLDHEIIAGSIDGRVRTYDLRMGMVYVDVIGHPVTSLTATKQGDSLLVSSLDSSLRLMDRPNGKLLQSFKAAQYTNADYRIRSTLGLNDSVVVSGSEDGSILVWDLLEGEVLHRLRHGEARDGAMGRTKKDVVSAVTFSKARKEWASAGGDGNVVIWGVDDY</sequence>
<keyword evidence="4" id="KW-0677">Repeat</keyword>
<evidence type="ECO:0000256" key="1">
    <source>
        <dbReference type="ARBA" id="ARBA00004496"/>
    </source>
</evidence>
<keyword evidence="2" id="KW-0963">Cytoplasm</keyword>
<dbReference type="Pfam" id="PF00400">
    <property type="entry name" value="WD40"/>
    <property type="match status" value="3"/>
</dbReference>
<evidence type="ECO:0000256" key="6">
    <source>
        <dbReference type="PROSITE-ProRule" id="PRU00221"/>
    </source>
</evidence>
<dbReference type="PROSITE" id="PS50294">
    <property type="entry name" value="WD_REPEATS_REGION"/>
    <property type="match status" value="2"/>
</dbReference>
<evidence type="ECO:0000256" key="4">
    <source>
        <dbReference type="ARBA" id="ARBA00022737"/>
    </source>
</evidence>
<feature type="repeat" description="WD" evidence="6">
    <location>
        <begin position="53"/>
        <end position="94"/>
    </location>
</feature>
<protein>
    <submittedName>
        <fullName evidence="7">Mitogen-activated protein kinase organizer 1</fullName>
    </submittedName>
</protein>
<dbReference type="OrthoDB" id="1068471at2759"/>
<dbReference type="PANTHER" id="PTHR22842">
    <property type="entry name" value="WD40 REPEAT PROTEIN"/>
    <property type="match status" value="1"/>
</dbReference>
<dbReference type="InterPro" id="IPR036322">
    <property type="entry name" value="WD40_repeat_dom_sf"/>
</dbReference>
<comment type="subcellular location">
    <subcellularLocation>
        <location evidence="1">Cytoplasm</location>
    </subcellularLocation>
</comment>
<dbReference type="InterPro" id="IPR015943">
    <property type="entry name" value="WD40/YVTN_repeat-like_dom_sf"/>
</dbReference>
<evidence type="ECO:0000313" key="7">
    <source>
        <dbReference type="EMBL" id="KAF2090745.1"/>
    </source>
</evidence>
<keyword evidence="3 6" id="KW-0853">WD repeat</keyword>
<dbReference type="GO" id="GO:0016301">
    <property type="term" value="F:kinase activity"/>
    <property type="evidence" value="ECO:0007669"/>
    <property type="project" value="UniProtKB-KW"/>
</dbReference>
<dbReference type="SUPFAM" id="SSF50978">
    <property type="entry name" value="WD40 repeat-like"/>
    <property type="match status" value="1"/>
</dbReference>